<evidence type="ECO:0000256" key="3">
    <source>
        <dbReference type="RuleBase" id="RU003910"/>
    </source>
</evidence>
<dbReference type="SUPFAM" id="SSF46911">
    <property type="entry name" value="Ribosomal protein S18"/>
    <property type="match status" value="1"/>
</dbReference>
<proteinExistence type="inferred from homology"/>
<dbReference type="InterPro" id="IPR001648">
    <property type="entry name" value="Ribosomal_bS18"/>
</dbReference>
<dbReference type="AlphaFoldDB" id="A0A1F4XMB5"/>
<evidence type="ECO:0000313" key="5">
    <source>
        <dbReference type="Proteomes" id="UP000177521"/>
    </source>
</evidence>
<dbReference type="Proteomes" id="UP000177521">
    <property type="component" value="Unassembled WGS sequence"/>
</dbReference>
<dbReference type="GO" id="GO:0006412">
    <property type="term" value="P:translation"/>
    <property type="evidence" value="ECO:0007669"/>
    <property type="project" value="InterPro"/>
</dbReference>
<dbReference type="GO" id="GO:1990904">
    <property type="term" value="C:ribonucleoprotein complex"/>
    <property type="evidence" value="ECO:0007669"/>
    <property type="project" value="UniProtKB-KW"/>
</dbReference>
<dbReference type="NCBIfam" id="TIGR00165">
    <property type="entry name" value="S18"/>
    <property type="match status" value="1"/>
</dbReference>
<dbReference type="PRINTS" id="PR00974">
    <property type="entry name" value="RIBOSOMALS18"/>
</dbReference>
<organism evidence="4 5">
    <name type="scientific">Candidatus Abawacabacteria bacterium RIFCSPHIGHO2_01_FULL_46_8</name>
    <dbReference type="NCBI Taxonomy" id="1817815"/>
    <lineage>
        <taxon>Bacteria</taxon>
        <taxon>Candidatus Abawacaibacteriota</taxon>
    </lineage>
</organism>
<reference evidence="4 5" key="1">
    <citation type="journal article" date="2016" name="Nat. Commun.">
        <title>Thousands of microbial genomes shed light on interconnected biogeochemical processes in an aquifer system.</title>
        <authorList>
            <person name="Anantharaman K."/>
            <person name="Brown C.T."/>
            <person name="Hug L.A."/>
            <person name="Sharon I."/>
            <person name="Castelle C.J."/>
            <person name="Probst A.J."/>
            <person name="Thomas B.C."/>
            <person name="Singh A."/>
            <person name="Wilkins M.J."/>
            <person name="Karaoz U."/>
            <person name="Brodie E.L."/>
            <person name="Williams K.H."/>
            <person name="Hubbard S.S."/>
            <person name="Banfield J.F."/>
        </authorList>
    </citation>
    <scope>NUCLEOTIDE SEQUENCE [LARGE SCALE GENOMIC DNA]</scope>
</reference>
<protein>
    <submittedName>
        <fullName evidence="4">30S ribosomal protein S18</fullName>
    </submittedName>
</protein>
<evidence type="ECO:0000256" key="2">
    <source>
        <dbReference type="ARBA" id="ARBA00023274"/>
    </source>
</evidence>
<dbReference type="GO" id="GO:0005840">
    <property type="term" value="C:ribosome"/>
    <property type="evidence" value="ECO:0007669"/>
    <property type="project" value="UniProtKB-KW"/>
</dbReference>
<dbReference type="InterPro" id="IPR036870">
    <property type="entry name" value="Ribosomal_bS18_sf"/>
</dbReference>
<name>A0A1F4XMB5_9BACT</name>
<sequence length="61" mass="7200">MALKQKKAYCTYCVLDKDAVDYKDIKRLARHLSSFNRILPRRYSGNCVRHQKMVARAIKRA</sequence>
<comment type="similarity">
    <text evidence="3">Belongs to the bacterial ribosomal protein bS18 family.</text>
</comment>
<dbReference type="EMBL" id="MEWS01000008">
    <property type="protein sequence ID" value="OGC82744.1"/>
    <property type="molecule type" value="Genomic_DNA"/>
</dbReference>
<comment type="caution">
    <text evidence="4">The sequence shown here is derived from an EMBL/GenBank/DDBJ whole genome shotgun (WGS) entry which is preliminary data.</text>
</comment>
<feature type="non-terminal residue" evidence="4">
    <location>
        <position position="61"/>
    </location>
</feature>
<keyword evidence="1 3" id="KW-0689">Ribosomal protein</keyword>
<evidence type="ECO:0000313" key="4">
    <source>
        <dbReference type="EMBL" id="OGC82744.1"/>
    </source>
</evidence>
<keyword evidence="2 3" id="KW-0687">Ribonucleoprotein</keyword>
<dbReference type="Gene3D" id="4.10.640.10">
    <property type="entry name" value="Ribosomal protein S18"/>
    <property type="match status" value="1"/>
</dbReference>
<gene>
    <name evidence="4" type="ORF">A2788_02470</name>
</gene>
<dbReference type="GO" id="GO:0003735">
    <property type="term" value="F:structural constituent of ribosome"/>
    <property type="evidence" value="ECO:0007669"/>
    <property type="project" value="InterPro"/>
</dbReference>
<dbReference type="Pfam" id="PF01084">
    <property type="entry name" value="Ribosomal_S18"/>
    <property type="match status" value="1"/>
</dbReference>
<accession>A0A1F4XMB5</accession>
<evidence type="ECO:0000256" key="1">
    <source>
        <dbReference type="ARBA" id="ARBA00022980"/>
    </source>
</evidence>